<dbReference type="AlphaFoldDB" id="A0A0D0CSA4"/>
<dbReference type="OrthoDB" id="3200752at2759"/>
<keyword evidence="3" id="KW-0223">Dioxygenase</keyword>
<evidence type="ECO:0000256" key="1">
    <source>
        <dbReference type="ARBA" id="ARBA00001954"/>
    </source>
</evidence>
<evidence type="ECO:0000256" key="3">
    <source>
        <dbReference type="ARBA" id="ARBA00022964"/>
    </source>
</evidence>
<evidence type="ECO:0000256" key="2">
    <source>
        <dbReference type="ARBA" id="ARBA00022723"/>
    </source>
</evidence>
<dbReference type="InParanoid" id="A0A0D0CSA4"/>
<evidence type="ECO:0000256" key="4">
    <source>
        <dbReference type="ARBA" id="ARBA00023002"/>
    </source>
</evidence>
<keyword evidence="8" id="KW-1185">Reference proteome</keyword>
<feature type="domain" description="2OGFeDO JBP1/TET oxygenase" evidence="6">
    <location>
        <begin position="114"/>
        <end position="256"/>
    </location>
</feature>
<accession>A0A0D0CSA4</accession>
<proteinExistence type="predicted"/>
<keyword evidence="4" id="KW-0560">Oxidoreductase</keyword>
<evidence type="ECO:0000256" key="5">
    <source>
        <dbReference type="ARBA" id="ARBA00023004"/>
    </source>
</evidence>
<evidence type="ECO:0000259" key="6">
    <source>
        <dbReference type="Pfam" id="PF12851"/>
    </source>
</evidence>
<organism evidence="7 8">
    <name type="scientific">Paxillus rubicundulus Ve08.2h10</name>
    <dbReference type="NCBI Taxonomy" id="930991"/>
    <lineage>
        <taxon>Eukaryota</taxon>
        <taxon>Fungi</taxon>
        <taxon>Dikarya</taxon>
        <taxon>Basidiomycota</taxon>
        <taxon>Agaricomycotina</taxon>
        <taxon>Agaricomycetes</taxon>
        <taxon>Agaricomycetidae</taxon>
        <taxon>Boletales</taxon>
        <taxon>Paxilineae</taxon>
        <taxon>Paxillaceae</taxon>
        <taxon>Paxillus</taxon>
    </lineage>
</organism>
<name>A0A0D0CSA4_9AGAM</name>
<dbReference type="GO" id="GO:0051213">
    <property type="term" value="F:dioxygenase activity"/>
    <property type="evidence" value="ECO:0007669"/>
    <property type="project" value="UniProtKB-KW"/>
</dbReference>
<protein>
    <recommendedName>
        <fullName evidence="6">2OGFeDO JBP1/TET oxygenase domain-containing protein</fullName>
    </recommendedName>
</protein>
<keyword evidence="5" id="KW-0408">Iron</keyword>
<evidence type="ECO:0000313" key="8">
    <source>
        <dbReference type="Proteomes" id="UP000054538"/>
    </source>
</evidence>
<sequence length="303" mass="34368">MAEALGLNETSTNEVREKALKERFLVEKDEELVCELTLLLDQTGVIMAWHLPGVLSEEFQVGIQRNLEFLFPDISRSITSSISWRTQEDLFMESRIRGAIELSPAWYQQGRLPYRHQPEVSAILKASHAHPGPWQWLRAGALQNAILLATLMVMHPDLYASGRETFLKLASSTQDEDMQQIIPEWPTVYLVVSVIANRATPFHRDLSCRVQWLDMLATIGGDPDLHIELENLRVRLAYSPGTVVSLSGKVLWHGVPASVSDWFCLAYHMRDNVQEGVGVHRCDWVKQGELPVLLQRFALSMTN</sequence>
<dbReference type="InterPro" id="IPR024779">
    <property type="entry name" value="2OGFeDO_JBP1/TET_oxygenase_dom"/>
</dbReference>
<dbReference type="EMBL" id="KN829442">
    <property type="protein sequence ID" value="KIK73766.1"/>
    <property type="molecule type" value="Genomic_DNA"/>
</dbReference>
<gene>
    <name evidence="7" type="ORF">PAXRUDRAFT_177541</name>
</gene>
<dbReference type="HOGENOM" id="CLU_039070_4_2_1"/>
<dbReference type="STRING" id="930991.A0A0D0CSA4"/>
<dbReference type="Pfam" id="PF12851">
    <property type="entry name" value="Tet_JBP"/>
    <property type="match status" value="1"/>
</dbReference>
<dbReference type="GO" id="GO:0046872">
    <property type="term" value="F:metal ion binding"/>
    <property type="evidence" value="ECO:0007669"/>
    <property type="project" value="UniProtKB-KW"/>
</dbReference>
<reference evidence="8" key="2">
    <citation type="submission" date="2015-01" db="EMBL/GenBank/DDBJ databases">
        <title>Evolutionary Origins and Diversification of the Mycorrhizal Mutualists.</title>
        <authorList>
            <consortium name="DOE Joint Genome Institute"/>
            <consortium name="Mycorrhizal Genomics Consortium"/>
            <person name="Kohler A."/>
            <person name="Kuo A."/>
            <person name="Nagy L.G."/>
            <person name="Floudas D."/>
            <person name="Copeland A."/>
            <person name="Barry K.W."/>
            <person name="Cichocki N."/>
            <person name="Veneault-Fourrey C."/>
            <person name="LaButti K."/>
            <person name="Lindquist E.A."/>
            <person name="Lipzen A."/>
            <person name="Lundell T."/>
            <person name="Morin E."/>
            <person name="Murat C."/>
            <person name="Riley R."/>
            <person name="Ohm R."/>
            <person name="Sun H."/>
            <person name="Tunlid A."/>
            <person name="Henrissat B."/>
            <person name="Grigoriev I.V."/>
            <person name="Hibbett D.S."/>
            <person name="Martin F."/>
        </authorList>
    </citation>
    <scope>NUCLEOTIDE SEQUENCE [LARGE SCALE GENOMIC DNA]</scope>
    <source>
        <strain evidence="8">Ve08.2h10</strain>
    </source>
</reference>
<reference evidence="7 8" key="1">
    <citation type="submission" date="2014-04" db="EMBL/GenBank/DDBJ databases">
        <authorList>
            <consortium name="DOE Joint Genome Institute"/>
            <person name="Kuo A."/>
            <person name="Kohler A."/>
            <person name="Jargeat P."/>
            <person name="Nagy L.G."/>
            <person name="Floudas D."/>
            <person name="Copeland A."/>
            <person name="Barry K.W."/>
            <person name="Cichocki N."/>
            <person name="Veneault-Fourrey C."/>
            <person name="LaButti K."/>
            <person name="Lindquist E.A."/>
            <person name="Lipzen A."/>
            <person name="Lundell T."/>
            <person name="Morin E."/>
            <person name="Murat C."/>
            <person name="Sun H."/>
            <person name="Tunlid A."/>
            <person name="Henrissat B."/>
            <person name="Grigoriev I.V."/>
            <person name="Hibbett D.S."/>
            <person name="Martin F."/>
            <person name="Nordberg H.P."/>
            <person name="Cantor M.N."/>
            <person name="Hua S.X."/>
        </authorList>
    </citation>
    <scope>NUCLEOTIDE SEQUENCE [LARGE SCALE GENOMIC DNA]</scope>
    <source>
        <strain evidence="7 8">Ve08.2h10</strain>
    </source>
</reference>
<evidence type="ECO:0000313" key="7">
    <source>
        <dbReference type="EMBL" id="KIK73766.1"/>
    </source>
</evidence>
<comment type="cofactor">
    <cofactor evidence="1">
        <name>Fe(2+)</name>
        <dbReference type="ChEBI" id="CHEBI:29033"/>
    </cofactor>
</comment>
<keyword evidence="2" id="KW-0479">Metal-binding</keyword>
<dbReference type="Proteomes" id="UP000054538">
    <property type="component" value="Unassembled WGS sequence"/>
</dbReference>